<accession>A0A1D2AI16</accession>
<proteinExistence type="predicted"/>
<organism evidence="1">
    <name type="scientific">Ornithodoros brasiliensis</name>
    <name type="common">Mouro tick</name>
    <dbReference type="NCBI Taxonomy" id="888526"/>
    <lineage>
        <taxon>Eukaryota</taxon>
        <taxon>Metazoa</taxon>
        <taxon>Ecdysozoa</taxon>
        <taxon>Arthropoda</taxon>
        <taxon>Chelicerata</taxon>
        <taxon>Arachnida</taxon>
        <taxon>Acari</taxon>
        <taxon>Parasitiformes</taxon>
        <taxon>Ixodida</taxon>
        <taxon>Ixodoidea</taxon>
        <taxon>Argasidae</taxon>
        <taxon>Ornithodorinae</taxon>
        <taxon>Ornithodoros</taxon>
    </lineage>
</organism>
<protein>
    <submittedName>
        <fullName evidence="1">Acid tail salivary protein</fullName>
    </submittedName>
</protein>
<sequence>YLNALCEEVKSKVVGHAGANVTEVIPAVCLFWLLLPPRIFHVQLSFFRALSNAFSQAEFTQTRLSSVFLTGRKRTY</sequence>
<dbReference type="AlphaFoldDB" id="A0A1D2AI16"/>
<name>A0A1D2AI16_ORNBR</name>
<feature type="non-terminal residue" evidence="1">
    <location>
        <position position="1"/>
    </location>
</feature>
<dbReference type="EMBL" id="GETE01001069">
    <property type="protein sequence ID" value="JAT78798.1"/>
    <property type="molecule type" value="Transcribed_RNA"/>
</dbReference>
<reference evidence="1" key="1">
    <citation type="submission" date="2016-07" db="EMBL/GenBank/DDBJ databases">
        <title>Salivary Glands transcriptome analysis on engorged females of Ornithodoros brasiliensis (Acari:Argasidae).</title>
        <authorList>
            <person name="Simons S.M."/>
            <person name="Carvalho E."/>
            <person name="Junqueira-de-Azevedo I."/>
            <person name="Ho P.L."/>
            <person name="Giovanni D."/>
            <person name="Mendonca R."/>
            <person name="Onofrio V."/>
            <person name="Landulfo G."/>
            <person name="Ramirez D."/>
            <person name="Barros-Battesti D."/>
        </authorList>
    </citation>
    <scope>NUCLEOTIDE SEQUENCE</scope>
    <source>
        <strain evidence="1">Female</strain>
        <tissue evidence="1">Salivary gland</tissue>
    </source>
</reference>
<evidence type="ECO:0000313" key="1">
    <source>
        <dbReference type="EMBL" id="JAT78798.1"/>
    </source>
</evidence>